<sequence>MRKSKNFLQNLLKPFTSTSDRDQDQDELGRIAEREQKNFHFEALVAATKNFHSSHKLGEGGFGPVYQGELSDGREVAVKRLSQRSAQGNKEFLNEAKLLSRVQHKNVVNLLGYSIRGEENLLVYEYVANQSLDKYLFTRQESEIDITLSGSTSLESDKKELLDWNRRHDVIIGVAKGLLYLHEQAHCTIIHRDIKASNILLDEKWVPKIADFGMARLFPEDQTHVQTRVAGTNGYLAPEYLLRGSLSKKADVFSFGVVVLELISGQKNSTFSQEPDSDSLLEWAYKLHRKQRSIEIMDPVLVSSADMEQIPILVQIGLLCVQSDPQARPDMDRVVVLLSRKPRHLEEPGRPGVPGSRFKRYRKGTTSSVTGNSDRSSSGSFGSTQTRSASSSTATSSSLANNRLDRHGKRPIKD</sequence>
<keyword evidence="3" id="KW-0418">Kinase</keyword>
<dbReference type="InterPro" id="IPR052059">
    <property type="entry name" value="CR_Ser/Thr_kinase"/>
</dbReference>
<dbReference type="GO" id="GO:0005524">
    <property type="term" value="F:ATP binding"/>
    <property type="evidence" value="ECO:0007669"/>
    <property type="project" value="UniProtKB-KW"/>
</dbReference>
<keyword evidence="2" id="KW-0547">Nucleotide-binding</keyword>
<evidence type="ECO:0000256" key="4">
    <source>
        <dbReference type="ARBA" id="ARBA00022840"/>
    </source>
</evidence>
<feature type="domain" description="Protein kinase" evidence="6">
    <location>
        <begin position="51"/>
        <end position="344"/>
    </location>
</feature>
<dbReference type="SUPFAM" id="SSF56112">
    <property type="entry name" value="Protein kinase-like (PK-like)"/>
    <property type="match status" value="1"/>
</dbReference>
<evidence type="ECO:0000256" key="3">
    <source>
        <dbReference type="ARBA" id="ARBA00022777"/>
    </source>
</evidence>
<accession>A0ABD1IJT2</accession>
<proteinExistence type="predicted"/>
<dbReference type="SMART" id="SM00220">
    <property type="entry name" value="S_TKc"/>
    <property type="match status" value="1"/>
</dbReference>
<dbReference type="FunFam" id="1.10.510.10:FF:000336">
    <property type="entry name" value="Cysteine-rich receptor-like protein kinase 2"/>
    <property type="match status" value="1"/>
</dbReference>
<dbReference type="PROSITE" id="PS00108">
    <property type="entry name" value="PROTEIN_KINASE_ST"/>
    <property type="match status" value="1"/>
</dbReference>
<evidence type="ECO:0000256" key="5">
    <source>
        <dbReference type="SAM" id="MobiDB-lite"/>
    </source>
</evidence>
<keyword evidence="8" id="KW-1185">Reference proteome</keyword>
<dbReference type="Pfam" id="PF07714">
    <property type="entry name" value="PK_Tyr_Ser-Thr"/>
    <property type="match status" value="1"/>
</dbReference>
<reference evidence="7 8" key="1">
    <citation type="submission" date="2024-06" db="EMBL/GenBank/DDBJ databases">
        <title>A chromosome level genome sequence of Diviner's sage (Salvia divinorum).</title>
        <authorList>
            <person name="Ford S.A."/>
            <person name="Ro D.-K."/>
            <person name="Ness R.W."/>
            <person name="Phillips M.A."/>
        </authorList>
    </citation>
    <scope>NUCLEOTIDE SEQUENCE [LARGE SCALE GENOMIC DNA]</scope>
    <source>
        <strain evidence="7">SAF-2024a</strain>
        <tissue evidence="7">Leaf</tissue>
    </source>
</reference>
<evidence type="ECO:0000256" key="2">
    <source>
        <dbReference type="ARBA" id="ARBA00022741"/>
    </source>
</evidence>
<dbReference type="InterPro" id="IPR000719">
    <property type="entry name" value="Prot_kinase_dom"/>
</dbReference>
<dbReference type="InterPro" id="IPR008271">
    <property type="entry name" value="Ser/Thr_kinase_AS"/>
</dbReference>
<dbReference type="AlphaFoldDB" id="A0ABD1IJT2"/>
<dbReference type="EMBL" id="JBEAFC010000001">
    <property type="protein sequence ID" value="KAL1568592.1"/>
    <property type="molecule type" value="Genomic_DNA"/>
</dbReference>
<gene>
    <name evidence="7" type="primary">CRK43</name>
    <name evidence="7" type="ORF">AAHA92_00190</name>
</gene>
<dbReference type="PROSITE" id="PS50011">
    <property type="entry name" value="PROTEIN_KINASE_DOM"/>
    <property type="match status" value="1"/>
</dbReference>
<dbReference type="Gene3D" id="1.10.510.10">
    <property type="entry name" value="Transferase(Phosphotransferase) domain 1"/>
    <property type="match status" value="1"/>
</dbReference>
<comment type="caution">
    <text evidence="7">The sequence shown here is derived from an EMBL/GenBank/DDBJ whole genome shotgun (WGS) entry which is preliminary data.</text>
</comment>
<feature type="compositionally biased region" description="Low complexity" evidence="5">
    <location>
        <begin position="366"/>
        <end position="398"/>
    </location>
</feature>
<dbReference type="Gene3D" id="3.30.200.20">
    <property type="entry name" value="Phosphorylase Kinase, domain 1"/>
    <property type="match status" value="1"/>
</dbReference>
<feature type="region of interest" description="Disordered" evidence="5">
    <location>
        <begin position="344"/>
        <end position="414"/>
    </location>
</feature>
<dbReference type="PANTHER" id="PTHR47973">
    <property type="entry name" value="CYSTEINE-RICH RECEPTOR-LIKE PROTEIN KINASE 3"/>
    <property type="match status" value="1"/>
</dbReference>
<dbReference type="EC" id="2.7.11.1" evidence="7"/>
<dbReference type="CDD" id="cd14066">
    <property type="entry name" value="STKc_IRAK"/>
    <property type="match status" value="1"/>
</dbReference>
<dbReference type="InterPro" id="IPR011009">
    <property type="entry name" value="Kinase-like_dom_sf"/>
</dbReference>
<keyword evidence="1 7" id="KW-0808">Transferase</keyword>
<dbReference type="InterPro" id="IPR001245">
    <property type="entry name" value="Ser-Thr/Tyr_kinase_cat_dom"/>
</dbReference>
<dbReference type="Proteomes" id="UP001567538">
    <property type="component" value="Unassembled WGS sequence"/>
</dbReference>
<evidence type="ECO:0000313" key="8">
    <source>
        <dbReference type="Proteomes" id="UP001567538"/>
    </source>
</evidence>
<dbReference type="GO" id="GO:0004674">
    <property type="term" value="F:protein serine/threonine kinase activity"/>
    <property type="evidence" value="ECO:0007669"/>
    <property type="project" value="UniProtKB-EC"/>
</dbReference>
<keyword evidence="4" id="KW-0067">ATP-binding</keyword>
<protein>
    <submittedName>
        <fullName evidence="7">Cysteine-rich receptor-like protein kinase 43</fullName>
        <ecNumber evidence="7">2.7.11.1</ecNumber>
    </submittedName>
</protein>
<evidence type="ECO:0000256" key="1">
    <source>
        <dbReference type="ARBA" id="ARBA00022679"/>
    </source>
</evidence>
<dbReference type="FunFam" id="3.30.200.20:FF:000327">
    <property type="entry name" value="Cysteine-rich receptor-like protein kinase 10"/>
    <property type="match status" value="1"/>
</dbReference>
<evidence type="ECO:0000259" key="6">
    <source>
        <dbReference type="PROSITE" id="PS50011"/>
    </source>
</evidence>
<organism evidence="7 8">
    <name type="scientific">Salvia divinorum</name>
    <name type="common">Maria pastora</name>
    <name type="synonym">Diviner's sage</name>
    <dbReference type="NCBI Taxonomy" id="28513"/>
    <lineage>
        <taxon>Eukaryota</taxon>
        <taxon>Viridiplantae</taxon>
        <taxon>Streptophyta</taxon>
        <taxon>Embryophyta</taxon>
        <taxon>Tracheophyta</taxon>
        <taxon>Spermatophyta</taxon>
        <taxon>Magnoliopsida</taxon>
        <taxon>eudicotyledons</taxon>
        <taxon>Gunneridae</taxon>
        <taxon>Pentapetalae</taxon>
        <taxon>asterids</taxon>
        <taxon>lamiids</taxon>
        <taxon>Lamiales</taxon>
        <taxon>Lamiaceae</taxon>
        <taxon>Nepetoideae</taxon>
        <taxon>Mentheae</taxon>
        <taxon>Salviinae</taxon>
        <taxon>Salvia</taxon>
        <taxon>Salvia subgen. Calosphace</taxon>
    </lineage>
</organism>
<name>A0ABD1IJT2_SALDI</name>
<evidence type="ECO:0000313" key="7">
    <source>
        <dbReference type="EMBL" id="KAL1568592.1"/>
    </source>
</evidence>